<dbReference type="GeneID" id="7872315"/>
<sequence length="183" mass="20615">MEILSNPMTFPIFSLIIMTFINKSSNPIYLGGILMLFTINIIIMTAKLTKSSILSYITFLMMIGGLLIIFLYFLSMSPKSSILSLNLISIKSTLKLLITMSLIILILSSINLNSNINTMSEIAFSNNMPMSNNSPSSDDLFHIIYYSMSPSTLISIAYLFLTMIIVVKMCIHFNKPLRQMKKN</sequence>
<feature type="transmembrane region" description="Helical" evidence="1">
    <location>
        <begin position="143"/>
        <end position="171"/>
    </location>
</feature>
<keyword evidence="1" id="KW-1133">Transmembrane helix</keyword>
<keyword evidence="1" id="KW-0812">Transmembrane</keyword>
<evidence type="ECO:0000313" key="2">
    <source>
        <dbReference type="EMBL" id="ACJ69704.1"/>
    </source>
</evidence>
<protein>
    <submittedName>
        <fullName evidence="2">NADH dehydrogenase subunit 6</fullName>
    </submittedName>
</protein>
<dbReference type="EMBL" id="FJ478174">
    <property type="protein sequence ID" value="ACJ69704.1"/>
    <property type="molecule type" value="Genomic_DNA"/>
</dbReference>
<geneLocation type="mitochondrion" evidence="2"/>
<reference evidence="2" key="1">
    <citation type="journal article" date="2009" name="Mol. Biol. Evol.">
        <title>Characterization of 67 mitochondrial tRNA gene rearrangements in the Hymenoptera suggests that mitochondrial tRNA gene position is selectively neutral.</title>
        <authorList>
            <person name="Dowton M."/>
            <person name="Cameron S.L."/>
            <person name="Dowavic J.I."/>
            <person name="Austin A.D."/>
            <person name="Whiting M.F."/>
        </authorList>
    </citation>
    <scope>NUCLEOTIDE SEQUENCE</scope>
</reference>
<accession>C4NCF3</accession>
<dbReference type="CTD" id="4541"/>
<dbReference type="AlphaFoldDB" id="C4NCF3"/>
<feature type="transmembrane region" description="Helical" evidence="1">
    <location>
        <begin position="53"/>
        <end position="74"/>
    </location>
</feature>
<organism evidence="2">
    <name type="scientific">Orussus occidentalis</name>
    <name type="common">Parasitic wood wasp</name>
    <dbReference type="NCBI Taxonomy" id="576952"/>
    <lineage>
        <taxon>Eukaryota</taxon>
        <taxon>Metazoa</taxon>
        <taxon>Ecdysozoa</taxon>
        <taxon>Arthropoda</taxon>
        <taxon>Hexapoda</taxon>
        <taxon>Insecta</taxon>
        <taxon>Pterygota</taxon>
        <taxon>Neoptera</taxon>
        <taxon>Endopterygota</taxon>
        <taxon>Hymenoptera</taxon>
        <taxon>Orussoidea</taxon>
        <taxon>Orussidae</taxon>
        <taxon>Orussus</taxon>
    </lineage>
</organism>
<keyword evidence="2" id="KW-0496">Mitochondrion</keyword>
<reference evidence="2" key="2">
    <citation type="journal article" date="2009" name="Mol. Phylogenet. Evol.">
        <title>Phylogenetic approaches for the analysis of mitochondrial genome sequence data in the Hymenoptera--a lineage with both rapidly and slowly evolving mitochondrial genomes.</title>
        <authorList>
            <person name="Dowton M."/>
            <person name="Cameron S.L."/>
            <person name="Austin A.D."/>
            <person name="Whiting M.F."/>
        </authorList>
    </citation>
    <scope>NUCLEOTIDE SEQUENCE</scope>
</reference>
<name>C4NCF3_ORUOC</name>
<dbReference type="RefSeq" id="YP_002889406.1">
    <property type="nucleotide sequence ID" value="NC_012689.1"/>
</dbReference>
<gene>
    <name evidence="2" type="primary">ND6</name>
</gene>
<proteinExistence type="predicted"/>
<feature type="transmembrane region" description="Helical" evidence="1">
    <location>
        <begin position="28"/>
        <end position="47"/>
    </location>
</feature>
<feature type="transmembrane region" description="Helical" evidence="1">
    <location>
        <begin position="94"/>
        <end position="112"/>
    </location>
</feature>
<evidence type="ECO:0000256" key="1">
    <source>
        <dbReference type="SAM" id="Phobius"/>
    </source>
</evidence>
<keyword evidence="1" id="KW-0472">Membrane</keyword>